<reference evidence="1" key="1">
    <citation type="submission" date="2021-06" db="EMBL/GenBank/DDBJ databases">
        <authorList>
            <person name="Kallberg Y."/>
            <person name="Tangrot J."/>
            <person name="Rosling A."/>
        </authorList>
    </citation>
    <scope>NUCLEOTIDE SEQUENCE</scope>
    <source>
        <strain evidence="1">CL356</strain>
    </source>
</reference>
<organism evidence="1 2">
    <name type="scientific">Acaulospora colombiana</name>
    <dbReference type="NCBI Taxonomy" id="27376"/>
    <lineage>
        <taxon>Eukaryota</taxon>
        <taxon>Fungi</taxon>
        <taxon>Fungi incertae sedis</taxon>
        <taxon>Mucoromycota</taxon>
        <taxon>Glomeromycotina</taxon>
        <taxon>Glomeromycetes</taxon>
        <taxon>Diversisporales</taxon>
        <taxon>Acaulosporaceae</taxon>
        <taxon>Acaulospora</taxon>
    </lineage>
</organism>
<evidence type="ECO:0000313" key="1">
    <source>
        <dbReference type="EMBL" id="CAG8550930.1"/>
    </source>
</evidence>
<gene>
    <name evidence="1" type="ORF">ACOLOM_LOCUS4850</name>
</gene>
<dbReference type="Proteomes" id="UP000789525">
    <property type="component" value="Unassembled WGS sequence"/>
</dbReference>
<dbReference type="EMBL" id="CAJVPT010008340">
    <property type="protein sequence ID" value="CAG8550930.1"/>
    <property type="molecule type" value="Genomic_DNA"/>
</dbReference>
<protein>
    <submittedName>
        <fullName evidence="1">1137_t:CDS:1</fullName>
    </submittedName>
</protein>
<name>A0ACA9LV13_9GLOM</name>
<evidence type="ECO:0000313" key="2">
    <source>
        <dbReference type="Proteomes" id="UP000789525"/>
    </source>
</evidence>
<feature type="non-terminal residue" evidence="1">
    <location>
        <position position="1"/>
    </location>
</feature>
<accession>A0ACA9LV13</accession>
<keyword evidence="2" id="KW-1185">Reference proteome</keyword>
<proteinExistence type="predicted"/>
<comment type="caution">
    <text evidence="1">The sequence shown here is derived from an EMBL/GenBank/DDBJ whole genome shotgun (WGS) entry which is preliminary data.</text>
</comment>
<sequence>CDSAWLSASNDIPFSRPPSFIEILGLCDDNGHAILFNSVK</sequence>